<feature type="non-terminal residue" evidence="3">
    <location>
        <position position="1"/>
    </location>
</feature>
<dbReference type="EMBL" id="LCAE01000031">
    <property type="protein sequence ID" value="KKR85828.1"/>
    <property type="molecule type" value="Genomic_DNA"/>
</dbReference>
<dbReference type="PROSITE" id="PS50165">
    <property type="entry name" value="UVRC"/>
    <property type="match status" value="1"/>
</dbReference>
<dbReference type="InterPro" id="IPR050066">
    <property type="entry name" value="UvrABC_protein_C"/>
</dbReference>
<dbReference type="PANTHER" id="PTHR30562:SF1">
    <property type="entry name" value="UVRABC SYSTEM PROTEIN C"/>
    <property type="match status" value="1"/>
</dbReference>
<dbReference type="Proteomes" id="UP000033858">
    <property type="component" value="Unassembled WGS sequence"/>
</dbReference>
<dbReference type="InterPro" id="IPR001943">
    <property type="entry name" value="UVR_dom"/>
</dbReference>
<dbReference type="GO" id="GO:0006974">
    <property type="term" value="P:DNA damage response"/>
    <property type="evidence" value="ECO:0007669"/>
    <property type="project" value="TreeGrafter"/>
</dbReference>
<feature type="domain" description="UVR" evidence="1">
    <location>
        <begin position="98"/>
        <end position="133"/>
    </location>
</feature>
<dbReference type="GO" id="GO:0009380">
    <property type="term" value="C:excinuclease repair complex"/>
    <property type="evidence" value="ECO:0007669"/>
    <property type="project" value="TreeGrafter"/>
</dbReference>
<gene>
    <name evidence="3" type="ORF">UU32_C0031G0001</name>
</gene>
<feature type="domain" description="UvrC family homology region profile" evidence="2">
    <location>
        <begin position="124"/>
        <end position="249"/>
    </location>
</feature>
<dbReference type="InterPro" id="IPR001162">
    <property type="entry name" value="UvrC_RNase_H_dom"/>
</dbReference>
<dbReference type="Pfam" id="PF02151">
    <property type="entry name" value="UVR"/>
    <property type="match status" value="1"/>
</dbReference>
<dbReference type="Pfam" id="PF08459">
    <property type="entry name" value="UvrC_RNaseH_dom"/>
    <property type="match status" value="1"/>
</dbReference>
<dbReference type="Gene3D" id="3.30.420.340">
    <property type="entry name" value="UvrC, RNAse H endonuclease domain"/>
    <property type="match status" value="1"/>
</dbReference>
<evidence type="ECO:0000259" key="1">
    <source>
        <dbReference type="PROSITE" id="PS50151"/>
    </source>
</evidence>
<reference evidence="3 4" key="1">
    <citation type="journal article" date="2015" name="Nature">
        <title>rRNA introns, odd ribosomes, and small enigmatic genomes across a large radiation of phyla.</title>
        <authorList>
            <person name="Brown C.T."/>
            <person name="Hug L.A."/>
            <person name="Thomas B.C."/>
            <person name="Sharon I."/>
            <person name="Castelle C.J."/>
            <person name="Singh A."/>
            <person name="Wilkins M.J."/>
            <person name="Williams K.H."/>
            <person name="Banfield J.F."/>
        </authorList>
    </citation>
    <scope>NUCLEOTIDE SEQUENCE [LARGE SCALE GENOMIC DNA]</scope>
</reference>
<organism evidence="3 4">
    <name type="scientific">Candidatus Woesebacteria bacterium GW2011_GWB1_41_10</name>
    <dbReference type="NCBI Taxonomy" id="1618577"/>
    <lineage>
        <taxon>Bacteria</taxon>
        <taxon>Candidatus Woeseibacteriota</taxon>
    </lineage>
</organism>
<evidence type="ECO:0000313" key="3">
    <source>
        <dbReference type="EMBL" id="KKR85828.1"/>
    </source>
</evidence>
<dbReference type="SUPFAM" id="SSF46600">
    <property type="entry name" value="C-terminal UvrC-binding domain of UvrB"/>
    <property type="match status" value="1"/>
</dbReference>
<dbReference type="InterPro" id="IPR036876">
    <property type="entry name" value="UVR_dom_sf"/>
</dbReference>
<dbReference type="AlphaFoldDB" id="A0A0G0U9Z8"/>
<evidence type="ECO:0000313" key="4">
    <source>
        <dbReference type="Proteomes" id="UP000033858"/>
    </source>
</evidence>
<comment type="caution">
    <text evidence="3">The sequence shown here is derived from an EMBL/GenBank/DDBJ whole genome shotgun (WGS) entry which is preliminary data.</text>
</comment>
<proteinExistence type="predicted"/>
<evidence type="ECO:0000259" key="2">
    <source>
        <dbReference type="PROSITE" id="PS50165"/>
    </source>
</evidence>
<name>A0A0G0U9Z8_9BACT</name>
<dbReference type="InterPro" id="IPR038476">
    <property type="entry name" value="UvrC_RNase_H_dom_sf"/>
</dbReference>
<accession>A0A0G0U9Z8</accession>
<protein>
    <submittedName>
        <fullName evidence="3">Excinuclease ABC, C subunit domain protein</fullName>
    </submittedName>
</protein>
<dbReference type="PANTHER" id="PTHR30562">
    <property type="entry name" value="UVRC/OXIDOREDUCTASE"/>
    <property type="match status" value="1"/>
</dbReference>
<dbReference type="Gene3D" id="4.10.860.10">
    <property type="entry name" value="UVR domain"/>
    <property type="match status" value="1"/>
</dbReference>
<dbReference type="PROSITE" id="PS50151">
    <property type="entry name" value="UVR"/>
    <property type="match status" value="1"/>
</dbReference>
<dbReference type="GO" id="GO:0009381">
    <property type="term" value="F:excinuclease ABC activity"/>
    <property type="evidence" value="ECO:0007669"/>
    <property type="project" value="InterPro"/>
</dbReference>
<sequence>DKHPLYITITNDEFPRVVTTRRDGSYGPFPSSNNVRQVLKSLRRIFPYSDHKVGKRACLYSQIGLCNPCPNEIKDEGSKMKYLKNIKNIKAILGGKIGKVKNSLEKEMKKLAEEQKFEEASAIRNQITRLAYITQSRIPSERFLENPNLVEDIRVEELKSLKKILNLKRLRRIECYDVSHLAGVKAAASMVVFTNGEADKNEYRHFRVRQKNSQSDLDSLREISKRRAKNTWPKPDLIIVDGGVEQVKAFASKVPVVGIALVQKLRDEAHRFARRYHHKLLSIYENN</sequence>
<dbReference type="PATRIC" id="fig|1618577.3.peg.432"/>